<evidence type="ECO:0000256" key="6">
    <source>
        <dbReference type="RuleBase" id="RU003870"/>
    </source>
</evidence>
<evidence type="ECO:0000256" key="3">
    <source>
        <dbReference type="ARBA" id="ARBA00035454"/>
    </source>
</evidence>
<dbReference type="EMBL" id="MFJB01000081">
    <property type="protein sequence ID" value="OGF98881.1"/>
    <property type="molecule type" value="Genomic_DNA"/>
</dbReference>
<dbReference type="PROSITE" id="PS00525">
    <property type="entry name" value="RIBOSOMAL_L6_1"/>
    <property type="match status" value="1"/>
</dbReference>
<keyword evidence="6" id="KW-0694">RNA-binding</keyword>
<comment type="similarity">
    <text evidence="5">Belongs to the universal ribosomal protein uL6 family.</text>
</comment>
<comment type="caution">
    <text evidence="8">The sequence shown here is derived from an EMBL/GenBank/DDBJ whole genome shotgun (WGS) entry which is preliminary data.</text>
</comment>
<gene>
    <name evidence="8" type="ORF">A2153_03875</name>
</gene>
<dbReference type="AlphaFoldDB" id="A0A1F5YGA7"/>
<dbReference type="PRINTS" id="PR00059">
    <property type="entry name" value="RIBOSOMALL6"/>
</dbReference>
<evidence type="ECO:0000256" key="5">
    <source>
        <dbReference type="RuleBase" id="RU003869"/>
    </source>
</evidence>
<evidence type="ECO:0000313" key="8">
    <source>
        <dbReference type="EMBL" id="OGF98881.1"/>
    </source>
</evidence>
<reference evidence="8 9" key="1">
    <citation type="journal article" date="2016" name="Nat. Commun.">
        <title>Thousands of microbial genomes shed light on interconnected biogeochemical processes in an aquifer system.</title>
        <authorList>
            <person name="Anantharaman K."/>
            <person name="Brown C.T."/>
            <person name="Hug L.A."/>
            <person name="Sharon I."/>
            <person name="Castelle C.J."/>
            <person name="Probst A.J."/>
            <person name="Thomas B.C."/>
            <person name="Singh A."/>
            <person name="Wilkins M.J."/>
            <person name="Karaoz U."/>
            <person name="Brodie E.L."/>
            <person name="Williams K.H."/>
            <person name="Hubbard S.S."/>
            <person name="Banfield J.F."/>
        </authorList>
    </citation>
    <scope>NUCLEOTIDE SEQUENCE [LARGE SCALE GENOMIC DNA]</scope>
</reference>
<dbReference type="Pfam" id="PF00347">
    <property type="entry name" value="Ribosomal_L6"/>
    <property type="match status" value="1"/>
</dbReference>
<dbReference type="NCBIfam" id="TIGR03654">
    <property type="entry name" value="L6_bact"/>
    <property type="match status" value="1"/>
</dbReference>
<dbReference type="InterPro" id="IPR000702">
    <property type="entry name" value="Ribosomal_uL6-like"/>
</dbReference>
<dbReference type="InterPro" id="IPR019906">
    <property type="entry name" value="Ribosomal_uL6_bac-type"/>
</dbReference>
<comment type="function">
    <text evidence="6">This protein binds to the 23S rRNA, and is important in its secondary structure. It is located near the subunit interface in the base of the L7/L12 stalk, and near the tRNA binding site of the peptidyltransferase center.</text>
</comment>
<name>A0A1F5YGA7_9BACT</name>
<dbReference type="PANTHER" id="PTHR11655">
    <property type="entry name" value="60S/50S RIBOSOMAL PROTEIN L6/L9"/>
    <property type="match status" value="1"/>
</dbReference>
<dbReference type="InterPro" id="IPR020040">
    <property type="entry name" value="Ribosomal_uL6_a/b-dom"/>
</dbReference>
<keyword evidence="1 5" id="KW-0689">Ribosomal protein</keyword>
<dbReference type="PANTHER" id="PTHR11655:SF14">
    <property type="entry name" value="LARGE RIBOSOMAL SUBUNIT PROTEIN UL6M"/>
    <property type="match status" value="1"/>
</dbReference>
<keyword evidence="6" id="KW-0699">rRNA-binding</keyword>
<dbReference type="GO" id="GO:0022625">
    <property type="term" value="C:cytosolic large ribosomal subunit"/>
    <property type="evidence" value="ECO:0007669"/>
    <property type="project" value="UniProtKB-UniRule"/>
</dbReference>
<keyword evidence="2 5" id="KW-0687">Ribonucleoprotein</keyword>
<evidence type="ECO:0000256" key="4">
    <source>
        <dbReference type="NCBIfam" id="TIGR03654"/>
    </source>
</evidence>
<dbReference type="GO" id="GO:0003735">
    <property type="term" value="F:structural constituent of ribosome"/>
    <property type="evidence" value="ECO:0007669"/>
    <property type="project" value="UniProtKB-UniRule"/>
</dbReference>
<dbReference type="Proteomes" id="UP000177396">
    <property type="component" value="Unassembled WGS sequence"/>
</dbReference>
<dbReference type="PIRSF" id="PIRSF002162">
    <property type="entry name" value="Ribosomal_L6"/>
    <property type="match status" value="1"/>
</dbReference>
<dbReference type="InterPro" id="IPR036789">
    <property type="entry name" value="Ribosomal_uL6-like_a/b-dom_sf"/>
</dbReference>
<dbReference type="SUPFAM" id="SSF56053">
    <property type="entry name" value="Ribosomal protein L6"/>
    <property type="match status" value="2"/>
</dbReference>
<dbReference type="InterPro" id="IPR002358">
    <property type="entry name" value="Ribosomal_uL6_CS"/>
</dbReference>
<organism evidence="8 9">
    <name type="scientific">Candidatus Gottesmanbacteria bacterium RBG_16_38_7b</name>
    <dbReference type="NCBI Taxonomy" id="1798372"/>
    <lineage>
        <taxon>Bacteria</taxon>
        <taxon>Candidatus Gottesmaniibacteriota</taxon>
    </lineage>
</organism>
<sequence>MSTLKKKPIKVESDIKVDFDAGKLAVSGSKGTLTLNLPPEVLFQYQDNLISLKNKEGDSDISLLGLYYSLIKNAIIGVKTGWQKTLEMVGVGFRAQTDGKKLSLFVGFSHPVEFTAPQDILFIVTENKILVQGIDKYLVGEIAASIKRVKPPEPYKGKGIKYLGEKIRKKAGKAAKGVGGAVGK</sequence>
<feature type="domain" description="Large ribosomal subunit protein uL6 alpha-beta" evidence="7">
    <location>
        <begin position="89"/>
        <end position="162"/>
    </location>
</feature>
<evidence type="ECO:0000256" key="1">
    <source>
        <dbReference type="ARBA" id="ARBA00022980"/>
    </source>
</evidence>
<evidence type="ECO:0000256" key="2">
    <source>
        <dbReference type="ARBA" id="ARBA00023274"/>
    </source>
</evidence>
<evidence type="ECO:0000313" key="9">
    <source>
        <dbReference type="Proteomes" id="UP000177396"/>
    </source>
</evidence>
<dbReference type="GO" id="GO:0019843">
    <property type="term" value="F:rRNA binding"/>
    <property type="evidence" value="ECO:0007669"/>
    <property type="project" value="UniProtKB-UniRule"/>
</dbReference>
<evidence type="ECO:0000259" key="7">
    <source>
        <dbReference type="Pfam" id="PF00347"/>
    </source>
</evidence>
<accession>A0A1F5YGA7</accession>
<proteinExistence type="inferred from homology"/>
<dbReference type="GO" id="GO:0002181">
    <property type="term" value="P:cytoplasmic translation"/>
    <property type="evidence" value="ECO:0007669"/>
    <property type="project" value="TreeGrafter"/>
</dbReference>
<protein>
    <recommendedName>
        <fullName evidence="3 4">50S ribosomal protein L6</fullName>
    </recommendedName>
</protein>
<dbReference type="Gene3D" id="3.90.930.12">
    <property type="entry name" value="Ribosomal protein L6, alpha-beta domain"/>
    <property type="match status" value="2"/>
</dbReference>